<dbReference type="InParanoid" id="C8V203"/>
<protein>
    <submittedName>
        <fullName evidence="1">Uncharacterized protein</fullName>
    </submittedName>
</protein>
<reference evidence="2" key="2">
    <citation type="journal article" date="2009" name="Fungal Genet. Biol.">
        <title>The 2008 update of the Aspergillus nidulans genome annotation: a community effort.</title>
        <authorList>
            <person name="Wortman J.R."/>
            <person name="Gilsenan J.M."/>
            <person name="Joardar V."/>
            <person name="Deegan J."/>
            <person name="Clutterbuck J."/>
            <person name="Andersen M.R."/>
            <person name="Archer D."/>
            <person name="Bencina M."/>
            <person name="Braus G."/>
            <person name="Coutinho P."/>
            <person name="von Dohren H."/>
            <person name="Doonan J."/>
            <person name="Driessen A.J."/>
            <person name="Durek P."/>
            <person name="Espeso E."/>
            <person name="Fekete E."/>
            <person name="Flipphi M."/>
            <person name="Estrada C.G."/>
            <person name="Geysens S."/>
            <person name="Goldman G."/>
            <person name="de Groot P.W."/>
            <person name="Hansen K."/>
            <person name="Harris S.D."/>
            <person name="Heinekamp T."/>
            <person name="Helmstaedt K."/>
            <person name="Henrissat B."/>
            <person name="Hofmann G."/>
            <person name="Homan T."/>
            <person name="Horio T."/>
            <person name="Horiuchi H."/>
            <person name="James S."/>
            <person name="Jones M."/>
            <person name="Karaffa L."/>
            <person name="Karanyi Z."/>
            <person name="Kato M."/>
            <person name="Keller N."/>
            <person name="Kelly D.E."/>
            <person name="Kiel J.A."/>
            <person name="Kim J.M."/>
            <person name="van der Klei I.J."/>
            <person name="Klis F.M."/>
            <person name="Kovalchuk A."/>
            <person name="Krasevec N."/>
            <person name="Kubicek C.P."/>
            <person name="Liu B."/>
            <person name="Maccabe A."/>
            <person name="Meyer V."/>
            <person name="Mirabito P."/>
            <person name="Miskei M."/>
            <person name="Mos M."/>
            <person name="Mullins J."/>
            <person name="Nelson D.R."/>
            <person name="Nielsen J."/>
            <person name="Oakley B.R."/>
            <person name="Osmani S.A."/>
            <person name="Pakula T."/>
            <person name="Paszewski A."/>
            <person name="Paulsen I."/>
            <person name="Pilsyk S."/>
            <person name="Pocsi I."/>
            <person name="Punt P.J."/>
            <person name="Ram A.F."/>
            <person name="Ren Q."/>
            <person name="Robellet X."/>
            <person name="Robson G."/>
            <person name="Seiboth B."/>
            <person name="van Solingen P."/>
            <person name="Specht T."/>
            <person name="Sun J."/>
            <person name="Taheri-Talesh N."/>
            <person name="Takeshita N."/>
            <person name="Ussery D."/>
            <person name="vanKuyk P.A."/>
            <person name="Visser H."/>
            <person name="van de Vondervoort P.J."/>
            <person name="de Vries R.P."/>
            <person name="Walton J."/>
            <person name="Xiang X."/>
            <person name="Xiong Y."/>
            <person name="Zeng A.P."/>
            <person name="Brandt B.W."/>
            <person name="Cornell M.J."/>
            <person name="van den Hondel C.A."/>
            <person name="Visser J."/>
            <person name="Oliver S.G."/>
            <person name="Turner G."/>
        </authorList>
    </citation>
    <scope>GENOME REANNOTATION</scope>
    <source>
        <strain evidence="2">FGSC A4 / ATCC 38163 / CBS 112.46 / NRRL 194 / M139</strain>
    </source>
</reference>
<dbReference type="GeneID" id="74897078"/>
<accession>C8V203</accession>
<proteinExistence type="predicted"/>
<dbReference type="HOGENOM" id="CLU_3260528_0_0_1"/>
<evidence type="ECO:0000313" key="1">
    <source>
        <dbReference type="EMBL" id="CBF69977.1"/>
    </source>
</evidence>
<sequence length="42" mass="4673">MTDIQVELQPVLDPGYGSGGWSKVAKVRKVPVPVELWPILRI</sequence>
<dbReference type="Proteomes" id="UP000000560">
    <property type="component" value="Chromosome I"/>
</dbReference>
<name>C8V203_EMENI</name>
<dbReference type="RefSeq" id="XP_050466978.1">
    <property type="nucleotide sequence ID" value="XM_050611694.1"/>
</dbReference>
<evidence type="ECO:0000313" key="2">
    <source>
        <dbReference type="Proteomes" id="UP000000560"/>
    </source>
</evidence>
<dbReference type="EMBL" id="BN001301">
    <property type="protein sequence ID" value="CBF69977.1"/>
    <property type="molecule type" value="Genomic_DNA"/>
</dbReference>
<dbReference type="KEGG" id="ani:ANIA_11502"/>
<dbReference type="AlphaFoldDB" id="C8V203"/>
<gene>
    <name evidence="1" type="ORF">ANIA_11502</name>
</gene>
<keyword evidence="2" id="KW-1185">Reference proteome</keyword>
<organism evidence="1 2">
    <name type="scientific">Emericella nidulans (strain FGSC A4 / ATCC 38163 / CBS 112.46 / NRRL 194 / M139)</name>
    <name type="common">Aspergillus nidulans</name>
    <dbReference type="NCBI Taxonomy" id="227321"/>
    <lineage>
        <taxon>Eukaryota</taxon>
        <taxon>Fungi</taxon>
        <taxon>Dikarya</taxon>
        <taxon>Ascomycota</taxon>
        <taxon>Pezizomycotina</taxon>
        <taxon>Eurotiomycetes</taxon>
        <taxon>Eurotiomycetidae</taxon>
        <taxon>Eurotiales</taxon>
        <taxon>Aspergillaceae</taxon>
        <taxon>Aspergillus</taxon>
        <taxon>Aspergillus subgen. Nidulantes</taxon>
    </lineage>
</organism>
<reference evidence="2" key="1">
    <citation type="journal article" date="2005" name="Nature">
        <title>Sequencing of Aspergillus nidulans and comparative analysis with A. fumigatus and A. oryzae.</title>
        <authorList>
            <person name="Galagan J.E."/>
            <person name="Calvo S.E."/>
            <person name="Cuomo C."/>
            <person name="Ma L.J."/>
            <person name="Wortman J.R."/>
            <person name="Batzoglou S."/>
            <person name="Lee S.I."/>
            <person name="Basturkmen M."/>
            <person name="Spevak C.C."/>
            <person name="Clutterbuck J."/>
            <person name="Kapitonov V."/>
            <person name="Jurka J."/>
            <person name="Scazzocchio C."/>
            <person name="Farman M."/>
            <person name="Butler J."/>
            <person name="Purcell S."/>
            <person name="Harris S."/>
            <person name="Braus G.H."/>
            <person name="Draht O."/>
            <person name="Busch S."/>
            <person name="D'Enfert C."/>
            <person name="Bouchier C."/>
            <person name="Goldman G.H."/>
            <person name="Bell-Pedersen D."/>
            <person name="Griffiths-Jones S."/>
            <person name="Doonan J.H."/>
            <person name="Yu J."/>
            <person name="Vienken K."/>
            <person name="Pain A."/>
            <person name="Freitag M."/>
            <person name="Selker E.U."/>
            <person name="Archer D.B."/>
            <person name="Penalva M.A."/>
            <person name="Oakley B.R."/>
            <person name="Momany M."/>
            <person name="Tanaka T."/>
            <person name="Kumagai T."/>
            <person name="Asai K."/>
            <person name="Machida M."/>
            <person name="Nierman W.C."/>
            <person name="Denning D.W."/>
            <person name="Caddick M."/>
            <person name="Hynes M."/>
            <person name="Paoletti M."/>
            <person name="Fischer R."/>
            <person name="Miller B."/>
            <person name="Dyer P."/>
            <person name="Sachs M.S."/>
            <person name="Osmani S.A."/>
            <person name="Birren B.W."/>
        </authorList>
    </citation>
    <scope>NUCLEOTIDE SEQUENCE [LARGE SCALE GENOMIC DNA]</scope>
    <source>
        <strain evidence="2">FGSC A4 / ATCC 38163 / CBS 112.46 / NRRL 194 / M139</strain>
    </source>
</reference>